<evidence type="ECO:0000256" key="7">
    <source>
        <dbReference type="ARBA" id="ARBA00023291"/>
    </source>
</evidence>
<accession>A0A6C1CB73</accession>
<dbReference type="GO" id="GO:0051538">
    <property type="term" value="F:3 iron, 4 sulfur cluster binding"/>
    <property type="evidence" value="ECO:0007669"/>
    <property type="project" value="UniProtKB-KW"/>
</dbReference>
<name>A0A6C1CB73_9ACTN</name>
<dbReference type="GO" id="GO:0009055">
    <property type="term" value="F:electron transfer activity"/>
    <property type="evidence" value="ECO:0007669"/>
    <property type="project" value="UniProtKB-UniRule"/>
</dbReference>
<dbReference type="Gene3D" id="3.30.70.20">
    <property type="match status" value="1"/>
</dbReference>
<evidence type="ECO:0000313" key="9">
    <source>
        <dbReference type="EMBL" id="TGG86060.1"/>
    </source>
</evidence>
<dbReference type="InterPro" id="IPR051269">
    <property type="entry name" value="Fe-S_cluster_ET"/>
</dbReference>
<dbReference type="PANTHER" id="PTHR36923">
    <property type="entry name" value="FERREDOXIN"/>
    <property type="match status" value="1"/>
</dbReference>
<dbReference type="RefSeq" id="WP_016471185.1">
    <property type="nucleotide sequence ID" value="NZ_BBQG01000022.1"/>
</dbReference>
<evidence type="ECO:0000256" key="3">
    <source>
        <dbReference type="ARBA" id="ARBA00022723"/>
    </source>
</evidence>
<organism evidence="9 10">
    <name type="scientific">Streptomyces albus</name>
    <dbReference type="NCBI Taxonomy" id="1888"/>
    <lineage>
        <taxon>Bacteria</taxon>
        <taxon>Bacillati</taxon>
        <taxon>Actinomycetota</taxon>
        <taxon>Actinomycetes</taxon>
        <taxon>Kitasatosporales</taxon>
        <taxon>Streptomycetaceae</taxon>
        <taxon>Streptomyces</taxon>
    </lineage>
</organism>
<dbReference type="InterPro" id="IPR017896">
    <property type="entry name" value="4Fe4S_Fe-S-bd"/>
</dbReference>
<dbReference type="PANTHER" id="PTHR36923:SF3">
    <property type="entry name" value="FERREDOXIN"/>
    <property type="match status" value="1"/>
</dbReference>
<comment type="cofactor">
    <cofactor evidence="1">
        <name>[3Fe-4S] cluster</name>
        <dbReference type="ChEBI" id="CHEBI:21137"/>
    </cofactor>
</comment>
<dbReference type="Pfam" id="PF13370">
    <property type="entry name" value="Fer4_13"/>
    <property type="match status" value="1"/>
</dbReference>
<evidence type="ECO:0000256" key="6">
    <source>
        <dbReference type="ARBA" id="ARBA00023014"/>
    </source>
</evidence>
<dbReference type="SUPFAM" id="SSF54862">
    <property type="entry name" value="4Fe-4S ferredoxins"/>
    <property type="match status" value="1"/>
</dbReference>
<keyword evidence="7" id="KW-0003">3Fe-4S</keyword>
<gene>
    <name evidence="9" type="ORF">D8771_06490</name>
</gene>
<dbReference type="InterPro" id="IPR001080">
    <property type="entry name" value="3Fe4S_ferredoxin"/>
</dbReference>
<dbReference type="AlphaFoldDB" id="A0A6C1CB73"/>
<protein>
    <recommendedName>
        <fullName evidence="8">Ferredoxin</fullName>
    </recommendedName>
</protein>
<dbReference type="Proteomes" id="UP000298111">
    <property type="component" value="Unassembled WGS sequence"/>
</dbReference>
<sequence>MTWRVEVDRGVCIGSGICAGTAPGVFRLEGERSRPVQEEIEPQEAALDAADSCPALAITLRTESDEIVGPRP</sequence>
<comment type="function">
    <text evidence="8">Ferredoxins are iron-sulfur proteins that transfer electrons in a wide variety of metabolic reactions.</text>
</comment>
<dbReference type="PROSITE" id="PS51379">
    <property type="entry name" value="4FE4S_FER_2"/>
    <property type="match status" value="1"/>
</dbReference>
<evidence type="ECO:0000256" key="2">
    <source>
        <dbReference type="ARBA" id="ARBA00022448"/>
    </source>
</evidence>
<dbReference type="PRINTS" id="PR00352">
    <property type="entry name" value="3FE4SFRDOXIN"/>
</dbReference>
<keyword evidence="4 8" id="KW-0249">Electron transport</keyword>
<evidence type="ECO:0000256" key="1">
    <source>
        <dbReference type="ARBA" id="ARBA00001927"/>
    </source>
</evidence>
<keyword evidence="6 8" id="KW-0411">Iron-sulfur</keyword>
<reference evidence="9 10" key="1">
    <citation type="submission" date="2018-10" db="EMBL/GenBank/DDBJ databases">
        <title>Isolation of pseudouridimycin from Streptomyces albus DSM 40763.</title>
        <authorList>
            <person name="Rosenqvist P."/>
            <person name="Metsae-Ketelae M."/>
            <person name="Virta P."/>
        </authorList>
    </citation>
    <scope>NUCLEOTIDE SEQUENCE [LARGE SCALE GENOMIC DNA]</scope>
    <source>
        <strain evidence="9 10">DSM 40763</strain>
    </source>
</reference>
<keyword evidence="3 8" id="KW-0479">Metal-binding</keyword>
<evidence type="ECO:0000256" key="4">
    <source>
        <dbReference type="ARBA" id="ARBA00022982"/>
    </source>
</evidence>
<dbReference type="GeneID" id="75179995"/>
<evidence type="ECO:0000313" key="10">
    <source>
        <dbReference type="Proteomes" id="UP000298111"/>
    </source>
</evidence>
<comment type="caution">
    <text evidence="9">The sequence shown here is derived from an EMBL/GenBank/DDBJ whole genome shotgun (WGS) entry which is preliminary data.</text>
</comment>
<dbReference type="EMBL" id="RCIY01000040">
    <property type="protein sequence ID" value="TGG86060.1"/>
    <property type="molecule type" value="Genomic_DNA"/>
</dbReference>
<keyword evidence="5 8" id="KW-0408">Iron</keyword>
<dbReference type="GO" id="GO:0005506">
    <property type="term" value="F:iron ion binding"/>
    <property type="evidence" value="ECO:0007669"/>
    <property type="project" value="UniProtKB-UniRule"/>
</dbReference>
<keyword evidence="2 8" id="KW-0813">Transport</keyword>
<evidence type="ECO:0000256" key="5">
    <source>
        <dbReference type="ARBA" id="ARBA00023004"/>
    </source>
</evidence>
<proteinExistence type="predicted"/>
<evidence type="ECO:0000256" key="8">
    <source>
        <dbReference type="RuleBase" id="RU368020"/>
    </source>
</evidence>